<proteinExistence type="inferred from homology"/>
<protein>
    <recommendedName>
        <fullName evidence="1">Cell division protein ZipA</fullName>
    </recommendedName>
</protein>
<evidence type="ECO:0000256" key="2">
    <source>
        <dbReference type="RuleBase" id="RU003613"/>
    </source>
</evidence>
<dbReference type="OrthoDB" id="8521018at2"/>
<dbReference type="InterPro" id="IPR036765">
    <property type="entry name" value="ZipA_FtsZ-bd_C_sf"/>
</dbReference>
<feature type="domain" description="ZipA C-terminal FtsZ-binding" evidence="4">
    <location>
        <begin position="199"/>
        <end position="322"/>
    </location>
</feature>
<keyword evidence="6" id="KW-1185">Reference proteome</keyword>
<dbReference type="InterPro" id="IPR007449">
    <property type="entry name" value="ZipA_FtsZ-bd_C"/>
</dbReference>
<evidence type="ECO:0000313" key="6">
    <source>
        <dbReference type="Proteomes" id="UP000294692"/>
    </source>
</evidence>
<evidence type="ECO:0000259" key="4">
    <source>
        <dbReference type="SMART" id="SM00771"/>
    </source>
</evidence>
<dbReference type="Proteomes" id="UP000294692">
    <property type="component" value="Unassembled WGS sequence"/>
</dbReference>
<organism evidence="5 6">
    <name type="scientific">Paracandidimonas soli</name>
    <dbReference type="NCBI Taxonomy" id="1917182"/>
    <lineage>
        <taxon>Bacteria</taxon>
        <taxon>Pseudomonadati</taxon>
        <taxon>Pseudomonadota</taxon>
        <taxon>Betaproteobacteria</taxon>
        <taxon>Burkholderiales</taxon>
        <taxon>Alcaligenaceae</taxon>
        <taxon>Paracandidimonas</taxon>
    </lineage>
</organism>
<comment type="subcellular location">
    <subcellularLocation>
        <location evidence="2">Cell inner membrane</location>
        <topology evidence="2">Single-pass type I membrane protein</topology>
    </subcellularLocation>
</comment>
<keyword evidence="1" id="KW-0131">Cell cycle</keyword>
<comment type="similarity">
    <text evidence="1">Belongs to the ZipA family.</text>
</comment>
<dbReference type="RefSeq" id="WP_132475384.1">
    <property type="nucleotide sequence ID" value="NZ_JBHRVM010000001.1"/>
</dbReference>
<dbReference type="GO" id="GO:0090529">
    <property type="term" value="P:cell septum assembly"/>
    <property type="evidence" value="ECO:0007669"/>
    <property type="project" value="InterPro"/>
</dbReference>
<keyword evidence="2" id="KW-1003">Cell membrane</keyword>
<dbReference type="GO" id="GO:0005886">
    <property type="term" value="C:plasma membrane"/>
    <property type="evidence" value="ECO:0007669"/>
    <property type="project" value="UniProtKB-SubCell"/>
</dbReference>
<keyword evidence="3" id="KW-1133">Transmembrane helix</keyword>
<keyword evidence="2 3" id="KW-0812">Transmembrane</keyword>
<evidence type="ECO:0000313" key="5">
    <source>
        <dbReference type="EMBL" id="TCV00649.1"/>
    </source>
</evidence>
<sequence length="343" mass="37446">MSDLQIGLIALGVLLILVVVVFNWWQDRRIRARMREHFPEDENDALLGAAKTSSSMPGERREPGFASMAQGELLPDDEEEVDHPLEAVLDISFAHPVPADALQKAVHGLSDVGGKPVRIFAERDGGGHRSRLRAGESYVSLQLAVLLANRGGPLTAIEWSQLWTVAQELIAKFEGSVEAPEQDEVIQRAARLDAACAELDVQVGLALRPEEPLPLSQIQQITRDVGFMPYGRHLAWMAESGQPRFLLLMDGAAVADLQSDSVSRLDLLLDLPNSPVDTQPFSRMAGVGRDLARRLGTVLLDDQGRPVVAEADGKIDEQLAEIYARLESTGFVPGQPRTALVFS</sequence>
<name>A0A4R3VAW5_9BURK</name>
<dbReference type="AlphaFoldDB" id="A0A4R3VAW5"/>
<gene>
    <name evidence="5" type="ORF">EV686_103230</name>
</gene>
<evidence type="ECO:0000256" key="1">
    <source>
        <dbReference type="RuleBase" id="RU003612"/>
    </source>
</evidence>
<dbReference type="SUPFAM" id="SSF64383">
    <property type="entry name" value="Cell-division protein ZipA, C-terminal domain"/>
    <property type="match status" value="1"/>
</dbReference>
<dbReference type="Gene3D" id="3.30.1400.10">
    <property type="entry name" value="ZipA, C-terminal FtsZ-binding domain"/>
    <property type="match status" value="1"/>
</dbReference>
<comment type="caution">
    <text evidence="5">The sequence shown here is derived from an EMBL/GenBank/DDBJ whole genome shotgun (WGS) entry which is preliminary data.</text>
</comment>
<dbReference type="Pfam" id="PF04354">
    <property type="entry name" value="ZipA_C"/>
    <property type="match status" value="1"/>
</dbReference>
<feature type="transmembrane region" description="Helical" evidence="3">
    <location>
        <begin position="6"/>
        <end position="25"/>
    </location>
</feature>
<comment type="function">
    <text evidence="1">Essential cell division protein that stabilizes the FtsZ protofilaments by cross-linking them and that serves as a cytoplasmic membrane anchor for the Z ring. Also required for the recruitment to the septal ring of downstream cell division proteins.</text>
</comment>
<dbReference type="SMART" id="SM00771">
    <property type="entry name" value="ZipA_C"/>
    <property type="match status" value="1"/>
</dbReference>
<reference evidence="5 6" key="1">
    <citation type="submission" date="2019-03" db="EMBL/GenBank/DDBJ databases">
        <title>Genomic Encyclopedia of Type Strains, Phase IV (KMG-IV): sequencing the most valuable type-strain genomes for metagenomic binning, comparative biology and taxonomic classification.</title>
        <authorList>
            <person name="Goeker M."/>
        </authorList>
    </citation>
    <scope>NUCLEOTIDE SEQUENCE [LARGE SCALE GENOMIC DNA]</scope>
    <source>
        <strain evidence="5 6">DSM 100048</strain>
    </source>
</reference>
<keyword evidence="2" id="KW-0997">Cell inner membrane</keyword>
<keyword evidence="1" id="KW-0132">Cell division</keyword>
<accession>A0A4R3VAW5</accession>
<evidence type="ECO:0000256" key="3">
    <source>
        <dbReference type="SAM" id="Phobius"/>
    </source>
</evidence>
<dbReference type="EMBL" id="SMBX01000003">
    <property type="protein sequence ID" value="TCV00649.1"/>
    <property type="molecule type" value="Genomic_DNA"/>
</dbReference>
<keyword evidence="2 3" id="KW-0472">Membrane</keyword>